<accession>A0ABR7N5I8</accession>
<proteinExistence type="predicted"/>
<keyword evidence="3" id="KW-1185">Reference proteome</keyword>
<comment type="caution">
    <text evidence="2">The sequence shown here is derived from an EMBL/GenBank/DDBJ whole genome shotgun (WGS) entry which is preliminary data.</text>
</comment>
<dbReference type="SUPFAM" id="SSF109604">
    <property type="entry name" value="HD-domain/PDEase-like"/>
    <property type="match status" value="1"/>
</dbReference>
<dbReference type="InterPro" id="IPR003607">
    <property type="entry name" value="HD/PDEase_dom"/>
</dbReference>
<dbReference type="Pfam" id="PF01966">
    <property type="entry name" value="HD"/>
    <property type="match status" value="1"/>
</dbReference>
<evidence type="ECO:0000259" key="1">
    <source>
        <dbReference type="Pfam" id="PF01966"/>
    </source>
</evidence>
<dbReference type="EMBL" id="JACRSZ010000001">
    <property type="protein sequence ID" value="MBC8571665.1"/>
    <property type="molecule type" value="Genomic_DNA"/>
</dbReference>
<organism evidence="2 3">
    <name type="scientific">Jingyaoa shaoxingensis</name>
    <dbReference type="NCBI Taxonomy" id="2763671"/>
    <lineage>
        <taxon>Bacteria</taxon>
        <taxon>Bacillati</taxon>
        <taxon>Bacillota</taxon>
        <taxon>Clostridia</taxon>
        <taxon>Lachnospirales</taxon>
        <taxon>Lachnospiraceae</taxon>
        <taxon>Jingyaoa</taxon>
    </lineage>
</organism>
<dbReference type="Gene3D" id="1.10.3210.10">
    <property type="entry name" value="Hypothetical protein af1432"/>
    <property type="match status" value="1"/>
</dbReference>
<dbReference type="NCBIfam" id="TIGR00277">
    <property type="entry name" value="HDIG"/>
    <property type="match status" value="1"/>
</dbReference>
<sequence>MQKEKKFMQHGKVSVYSHSVKVAVLSLFLAELFRVKVNRDAMMRGALLHDYFLYDWHEKDASHRWHGFSHAQTALKNARKDFELGEIEQDVIQKHMFPLNLKPPKYKESVLVCVADKISALDETIRKR</sequence>
<feature type="domain" description="HD" evidence="1">
    <location>
        <begin position="15"/>
        <end position="120"/>
    </location>
</feature>
<evidence type="ECO:0000313" key="2">
    <source>
        <dbReference type="EMBL" id="MBC8571665.1"/>
    </source>
</evidence>
<name>A0ABR7N5I8_9FIRM</name>
<dbReference type="InterPro" id="IPR006675">
    <property type="entry name" value="HDIG_dom"/>
</dbReference>
<dbReference type="CDD" id="cd00077">
    <property type="entry name" value="HDc"/>
    <property type="match status" value="1"/>
</dbReference>
<gene>
    <name evidence="2" type="ORF">H8716_00980</name>
</gene>
<evidence type="ECO:0000313" key="3">
    <source>
        <dbReference type="Proteomes" id="UP000657421"/>
    </source>
</evidence>
<dbReference type="Proteomes" id="UP000657421">
    <property type="component" value="Unassembled WGS sequence"/>
</dbReference>
<dbReference type="InterPro" id="IPR006674">
    <property type="entry name" value="HD_domain"/>
</dbReference>
<protein>
    <submittedName>
        <fullName evidence="2">HD domain-containing protein</fullName>
    </submittedName>
</protein>
<reference evidence="2 3" key="1">
    <citation type="submission" date="2020-08" db="EMBL/GenBank/DDBJ databases">
        <title>Genome public.</title>
        <authorList>
            <person name="Liu C."/>
            <person name="Sun Q."/>
        </authorList>
    </citation>
    <scope>NUCLEOTIDE SEQUENCE [LARGE SCALE GENOMIC DNA]</scope>
    <source>
        <strain evidence="2 3">NSJ-46</strain>
    </source>
</reference>